<dbReference type="CDD" id="cd11326">
    <property type="entry name" value="AmyAc_Glg_debranch"/>
    <property type="match status" value="1"/>
</dbReference>
<dbReference type="InterPro" id="IPR006047">
    <property type="entry name" value="GH13_cat_dom"/>
</dbReference>
<evidence type="ECO:0000256" key="13">
    <source>
        <dbReference type="RuleBase" id="RU361207"/>
    </source>
</evidence>
<dbReference type="GO" id="GO:0004134">
    <property type="term" value="F:4-alpha-glucanotransferase activity"/>
    <property type="evidence" value="ECO:0007669"/>
    <property type="project" value="UniProtKB-EC"/>
</dbReference>
<accession>A0A840ACY0</accession>
<evidence type="ECO:0000256" key="7">
    <source>
        <dbReference type="ARBA" id="ARBA00022679"/>
    </source>
</evidence>
<evidence type="ECO:0000256" key="5">
    <source>
        <dbReference type="ARBA" id="ARBA00020295"/>
    </source>
</evidence>
<organism evidence="15 16">
    <name type="scientific">Roseococcus suduntuyensis</name>
    <dbReference type="NCBI Taxonomy" id="455361"/>
    <lineage>
        <taxon>Bacteria</taxon>
        <taxon>Pseudomonadati</taxon>
        <taxon>Pseudomonadota</taxon>
        <taxon>Alphaproteobacteria</taxon>
        <taxon>Acetobacterales</taxon>
        <taxon>Roseomonadaceae</taxon>
        <taxon>Roseococcus</taxon>
    </lineage>
</organism>
<keyword evidence="6 13" id="KW-0328">Glycosyltransferase</keyword>
<dbReference type="PANTHER" id="PTHR43002">
    <property type="entry name" value="GLYCOGEN DEBRANCHING ENZYME"/>
    <property type="match status" value="1"/>
</dbReference>
<evidence type="ECO:0000256" key="12">
    <source>
        <dbReference type="ARBA" id="ARBA00031501"/>
    </source>
</evidence>
<dbReference type="EC" id="2.4.1.25" evidence="4 13"/>
<evidence type="ECO:0000256" key="8">
    <source>
        <dbReference type="ARBA" id="ARBA00022801"/>
    </source>
</evidence>
<dbReference type="InterPro" id="IPR013783">
    <property type="entry name" value="Ig-like_fold"/>
</dbReference>
<gene>
    <name evidence="15" type="ORF">GGQ83_001412</name>
</gene>
<dbReference type="EMBL" id="JACIDJ010000002">
    <property type="protein sequence ID" value="MBB3897975.1"/>
    <property type="molecule type" value="Genomic_DNA"/>
</dbReference>
<comment type="caution">
    <text evidence="15">The sequence shown here is derived from an EMBL/GenBank/DDBJ whole genome shotgun (WGS) entry which is preliminary data.</text>
</comment>
<dbReference type="Pfam" id="PF02446">
    <property type="entry name" value="Glyco_hydro_77"/>
    <property type="match status" value="1"/>
</dbReference>
<dbReference type="InterPro" id="IPR017853">
    <property type="entry name" value="GH"/>
</dbReference>
<keyword evidence="10 15" id="KW-0326">Glycosidase</keyword>
<evidence type="ECO:0000256" key="9">
    <source>
        <dbReference type="ARBA" id="ARBA00023277"/>
    </source>
</evidence>
<comment type="catalytic activity">
    <reaction evidence="1 13">
        <text>Transfers a segment of a (1-&gt;4)-alpha-D-glucan to a new position in an acceptor, which may be glucose or a (1-&gt;4)-alpha-D-glucan.</text>
        <dbReference type="EC" id="2.4.1.25"/>
    </reaction>
</comment>
<sequence length="1313" mass="139662">MAEALGAAPGPAGLSVAIPAPGATALWLCLFEGEEEVARHRLIPGADEVFRGLIPHVGEGARYGLRAEGPASLGRFNPAKLLLDPWARALDRPQPFHASQFDTGHVPSAEDSAPHMAKAVVTAPLPPLDWAPLPPRPQVIYEAHVRGLTMRHPEVPAEIRGTFAALAHPAVIAHLQGLGVTHLELLPCAAWADERHLPALGLTNYWGYNPVAFLAPDPRLAPGGMAEVRAAVSALRAAGIGVLLDVVFNHTAESDAQGATLSLRGLGEAHWYRAGANQSGCGNVLALDRPWPLRLVMDALRHWAEGAGVDGFRLDLATTLGRREGHGFDPHAPLLAAMRQDPVLRTRRIIAEPWDMSDHSLGAFPPGWGEWNDSFRDDVRRFWRGDAGMTGRLATRLAGSSDLLPGRPGDSVNFVTAHDGFTLADLVSHAGRHNLANGEFNRDGTADNLSWNHGVEGPTDDAAIRARRANDARALLATLLLARGVPMLAMGDELGRGQGGNNNAYCQDNDISWLDWAKGDTALRDFTARLIAARHAHPALHATAPLTGEAQEGFRDVAWLTLAGEPLEGAAWDRARSLMVALHHEGDRVVVLLHRDEAAAVAHLPLPRWGHRWRLLADSAEPARAGDAASPLSIAPRSVVLLVEESRPARQAEAPEPALLGRLAEAAGLAPIWHDVEGRRHLVPEGTLRALLGALGLPAETAAQAHDSLARRMAAPLLPPHVAGVTGQPTRLKVGTARRLTLALHLEGGERRELALLPQDGVVTLPPLPSGRHRLEHGTALCHLTIAPAQAVSPPPGRHFGATAQIYALRHARDQGLGDFTAVAELARALGVEGALWLGLSPPHALHLMDRARASPYQPSDRRFLEPFLIDVARLPSAQGRAWPAASHQVDYDAAWAAKRAVLAAEWARGGATDPQFQEFRRAGGGALEDFATYGALAEHHGHGDPARWGAGLAHAHDRGVADFAARHADAIGFHAFLQFLADRQLAEAARGGAGLYRDLAVGSAPDGAEAWCRALPTLRGFSMGAPPDPLGPHGQVWGVPPPDPVASMEEGHAGFADLIHANMRHAAALRIDHVLGLKRLFLVPDGAPASEGCYLAQDLPGLLGEIRLESHRAGCAVVGEDLGTVPEGLREALGEAGLLSYRVLWFEREGQRFTPPARWPEAAVACVATHDVPTLAGWWEGEDIREREALGLFDAAAARAARAERAAERTQLLDALAASGHPLPAGAADGPFTPDIAAAIHGHVAATPSAVLLVQAEDLAGERVAVNLPGTDRQRPNWRLRLSEDAAGLTATPVGRAILDAVRRERGASPAA</sequence>
<name>A0A840ACY0_9PROT</name>
<dbReference type="InterPro" id="IPR011837">
    <property type="entry name" value="Glycogen_debranch_GlgX"/>
</dbReference>
<dbReference type="InterPro" id="IPR004193">
    <property type="entry name" value="Glyco_hydro_13_N"/>
</dbReference>
<dbReference type="SMART" id="SM00642">
    <property type="entry name" value="Aamy"/>
    <property type="match status" value="1"/>
</dbReference>
<dbReference type="Pfam" id="PF02922">
    <property type="entry name" value="CBM_48"/>
    <property type="match status" value="1"/>
</dbReference>
<dbReference type="SUPFAM" id="SSF81296">
    <property type="entry name" value="E set domains"/>
    <property type="match status" value="1"/>
</dbReference>
<evidence type="ECO:0000313" key="16">
    <source>
        <dbReference type="Proteomes" id="UP000553193"/>
    </source>
</evidence>
<dbReference type="InterPro" id="IPR044505">
    <property type="entry name" value="GlgX_Isoamylase_N_E_set"/>
</dbReference>
<reference evidence="15 16" key="1">
    <citation type="submission" date="2020-08" db="EMBL/GenBank/DDBJ databases">
        <title>Genomic Encyclopedia of Type Strains, Phase IV (KMG-IV): sequencing the most valuable type-strain genomes for metagenomic binning, comparative biology and taxonomic classification.</title>
        <authorList>
            <person name="Goeker M."/>
        </authorList>
    </citation>
    <scope>NUCLEOTIDE SEQUENCE [LARGE SCALE GENOMIC DNA]</scope>
    <source>
        <strain evidence="15 16">DSM 19979</strain>
    </source>
</reference>
<feature type="domain" description="Glycosyl hydrolase family 13 catalytic" evidence="14">
    <location>
        <begin position="138"/>
        <end position="534"/>
    </location>
</feature>
<evidence type="ECO:0000256" key="11">
    <source>
        <dbReference type="ARBA" id="ARBA00031423"/>
    </source>
</evidence>
<evidence type="ECO:0000313" key="15">
    <source>
        <dbReference type="EMBL" id="MBB3897975.1"/>
    </source>
</evidence>
<dbReference type="Proteomes" id="UP000553193">
    <property type="component" value="Unassembled WGS sequence"/>
</dbReference>
<dbReference type="GO" id="GO:0005980">
    <property type="term" value="P:glycogen catabolic process"/>
    <property type="evidence" value="ECO:0007669"/>
    <property type="project" value="InterPro"/>
</dbReference>
<dbReference type="SUPFAM" id="SSF51445">
    <property type="entry name" value="(Trans)glycosidases"/>
    <property type="match status" value="2"/>
</dbReference>
<keyword evidence="8 15" id="KW-0378">Hydrolase</keyword>
<evidence type="ECO:0000256" key="4">
    <source>
        <dbReference type="ARBA" id="ARBA00012560"/>
    </source>
</evidence>
<dbReference type="Gene3D" id="3.20.20.80">
    <property type="entry name" value="Glycosidases"/>
    <property type="match status" value="2"/>
</dbReference>
<dbReference type="RefSeq" id="WP_184383082.1">
    <property type="nucleotide sequence ID" value="NZ_JACIDJ010000002.1"/>
</dbReference>
<protein>
    <recommendedName>
        <fullName evidence="5 13">4-alpha-glucanotransferase</fullName>
        <ecNumber evidence="4 13">2.4.1.25</ecNumber>
    </recommendedName>
    <alternativeName>
        <fullName evidence="11 13">Amylomaltase</fullName>
    </alternativeName>
    <alternativeName>
        <fullName evidence="12 13">Disproportionating enzyme</fullName>
    </alternativeName>
</protein>
<dbReference type="InterPro" id="IPR014756">
    <property type="entry name" value="Ig_E-set"/>
</dbReference>
<dbReference type="InterPro" id="IPR003385">
    <property type="entry name" value="Glyco_hydro_77"/>
</dbReference>
<dbReference type="Gene3D" id="2.60.40.1180">
    <property type="entry name" value="Golgi alpha-mannosidase II"/>
    <property type="match status" value="1"/>
</dbReference>
<evidence type="ECO:0000256" key="1">
    <source>
        <dbReference type="ARBA" id="ARBA00000439"/>
    </source>
</evidence>
<proteinExistence type="inferred from homology"/>
<evidence type="ECO:0000259" key="14">
    <source>
        <dbReference type="SMART" id="SM00642"/>
    </source>
</evidence>
<dbReference type="Gene3D" id="2.60.40.10">
    <property type="entry name" value="Immunoglobulins"/>
    <property type="match status" value="1"/>
</dbReference>
<comment type="similarity">
    <text evidence="2 13">Belongs to the disproportionating enzyme family.</text>
</comment>
<keyword evidence="9 13" id="KW-0119">Carbohydrate metabolism</keyword>
<evidence type="ECO:0000256" key="3">
    <source>
        <dbReference type="ARBA" id="ARBA00008061"/>
    </source>
</evidence>
<evidence type="ECO:0000256" key="10">
    <source>
        <dbReference type="ARBA" id="ARBA00023295"/>
    </source>
</evidence>
<keyword evidence="16" id="KW-1185">Reference proteome</keyword>
<evidence type="ECO:0000256" key="6">
    <source>
        <dbReference type="ARBA" id="ARBA00022676"/>
    </source>
</evidence>
<dbReference type="InterPro" id="IPR013780">
    <property type="entry name" value="Glyco_hydro_b"/>
</dbReference>
<comment type="similarity">
    <text evidence="3">Belongs to the glycosyl hydrolase 13 family.</text>
</comment>
<dbReference type="NCBIfam" id="TIGR00217">
    <property type="entry name" value="malQ"/>
    <property type="match status" value="1"/>
</dbReference>
<dbReference type="GO" id="GO:0004135">
    <property type="term" value="F:amylo-alpha-1,6-glucosidase activity"/>
    <property type="evidence" value="ECO:0007669"/>
    <property type="project" value="InterPro"/>
</dbReference>
<dbReference type="NCBIfam" id="TIGR02100">
    <property type="entry name" value="glgX_debranch"/>
    <property type="match status" value="1"/>
</dbReference>
<keyword evidence="7 13" id="KW-0808">Transferase</keyword>
<evidence type="ECO:0000256" key="2">
    <source>
        <dbReference type="ARBA" id="ARBA00005684"/>
    </source>
</evidence>
<dbReference type="SUPFAM" id="SSF51011">
    <property type="entry name" value="Glycosyl hydrolase domain"/>
    <property type="match status" value="1"/>
</dbReference>
<dbReference type="CDD" id="cd02856">
    <property type="entry name" value="E_set_GDE_Isoamylase_N"/>
    <property type="match status" value="1"/>
</dbReference>